<comment type="caution">
    <text evidence="2">The sequence shown here is derived from an EMBL/GenBank/DDBJ whole genome shotgun (WGS) entry which is preliminary data.</text>
</comment>
<dbReference type="RefSeq" id="WP_377913196.1">
    <property type="nucleotide sequence ID" value="NZ_JBHRZT010000020.1"/>
</dbReference>
<dbReference type="SUPFAM" id="SSF48452">
    <property type="entry name" value="TPR-like"/>
    <property type="match status" value="1"/>
</dbReference>
<protein>
    <submittedName>
        <fullName evidence="2">Tetratricopeptide repeat protein</fullName>
    </submittedName>
</protein>
<name>A0ABV8B0G6_9BACI</name>
<dbReference type="Gene3D" id="1.25.40.10">
    <property type="entry name" value="Tetratricopeptide repeat domain"/>
    <property type="match status" value="1"/>
</dbReference>
<reference evidence="3" key="1">
    <citation type="journal article" date="2019" name="Int. J. Syst. Evol. Microbiol.">
        <title>The Global Catalogue of Microorganisms (GCM) 10K type strain sequencing project: providing services to taxonomists for standard genome sequencing and annotation.</title>
        <authorList>
            <consortium name="The Broad Institute Genomics Platform"/>
            <consortium name="The Broad Institute Genome Sequencing Center for Infectious Disease"/>
            <person name="Wu L."/>
            <person name="Ma J."/>
        </authorList>
    </citation>
    <scope>NUCLEOTIDE SEQUENCE [LARGE SCALE GENOMIC DNA]</scope>
    <source>
        <strain evidence="3">CCUG 61889</strain>
    </source>
</reference>
<evidence type="ECO:0000313" key="2">
    <source>
        <dbReference type="EMBL" id="MFC3883114.1"/>
    </source>
</evidence>
<dbReference type="SUPFAM" id="SSF116965">
    <property type="entry name" value="Hypothetical protein MPN330"/>
    <property type="match status" value="1"/>
</dbReference>
<dbReference type="Pfam" id="PF14559">
    <property type="entry name" value="TPR_19"/>
    <property type="match status" value="1"/>
</dbReference>
<dbReference type="InterPro" id="IPR011990">
    <property type="entry name" value="TPR-like_helical_dom_sf"/>
</dbReference>
<accession>A0ABV8B0G6</accession>
<gene>
    <name evidence="2" type="ORF">ACFOU2_06135</name>
</gene>
<evidence type="ECO:0000256" key="1">
    <source>
        <dbReference type="PROSITE-ProRule" id="PRU00339"/>
    </source>
</evidence>
<keyword evidence="1" id="KW-0802">TPR repeat</keyword>
<proteinExistence type="predicted"/>
<evidence type="ECO:0000313" key="3">
    <source>
        <dbReference type="Proteomes" id="UP001595752"/>
    </source>
</evidence>
<keyword evidence="3" id="KW-1185">Reference proteome</keyword>
<dbReference type="Proteomes" id="UP001595752">
    <property type="component" value="Unassembled WGS sequence"/>
</dbReference>
<feature type="repeat" description="TPR" evidence="1">
    <location>
        <begin position="16"/>
        <end position="49"/>
    </location>
</feature>
<dbReference type="InterPro" id="IPR019734">
    <property type="entry name" value="TPR_rpt"/>
</dbReference>
<organism evidence="2 3">
    <name type="scientific">Bacillus songklensis</name>
    <dbReference type="NCBI Taxonomy" id="1069116"/>
    <lineage>
        <taxon>Bacteria</taxon>
        <taxon>Bacillati</taxon>
        <taxon>Bacillota</taxon>
        <taxon>Bacilli</taxon>
        <taxon>Bacillales</taxon>
        <taxon>Bacillaceae</taxon>
        <taxon>Bacillus</taxon>
    </lineage>
</organism>
<dbReference type="EMBL" id="JBHRZT010000020">
    <property type="protein sequence ID" value="MFC3883114.1"/>
    <property type="molecule type" value="Genomic_DNA"/>
</dbReference>
<dbReference type="PROSITE" id="PS50005">
    <property type="entry name" value="TPR"/>
    <property type="match status" value="1"/>
</dbReference>
<sequence>MSSKDLGKVVSFPNLKRRIIEKATSLMEVKKYHEALPLFHQAVELDEENPELLIGLIMCLFEVGELKEAKRRCKGMLHQGIGDYYNVLQIYMMVLIQDGAYDEGYETLSAVLQEQRLPAEHAEHFYKLYEFFKIRTSGDDVVGESEEERWESFRRATLNHQMDMIRSLKGADIKRYVSFCRKILKEEQIHPIVKTLIARWILQEELNITAELTKFNRHLTIDLPYLQSVVQHTFIQEVEKTIEQHIGQLNPTLLQVAQELWHRHLFMLFPFLPEPMDAITWASAIHYVAMDMQGLHSSAEYMTELYGIGEEELIQAVETVREIEEFSTI</sequence>